<dbReference type="Proteomes" id="UP000193450">
    <property type="component" value="Chromosome"/>
</dbReference>
<feature type="domain" description="AAA" evidence="1">
    <location>
        <begin position="26"/>
        <end position="64"/>
    </location>
</feature>
<dbReference type="Pfam" id="PF13173">
    <property type="entry name" value="AAA_14"/>
    <property type="match status" value="1"/>
</dbReference>
<protein>
    <recommendedName>
        <fullName evidence="1">AAA domain-containing protein</fullName>
    </recommendedName>
</protein>
<accession>A0A1X9N6W5</accession>
<dbReference type="AlphaFoldDB" id="A0A1X9N6W5"/>
<gene>
    <name evidence="2" type="ORF">BST96_06750</name>
</gene>
<proteinExistence type="predicted"/>
<dbReference type="InterPro" id="IPR041682">
    <property type="entry name" value="AAA_14"/>
</dbReference>
<sequence>MGSIMSVKLCNTVVELPNYIDGDLMAQFKSTVVLDKIQRLPQLLSYVQAIVDRGQRNGQFVLTGVH</sequence>
<organism evidence="2 3">
    <name type="scientific">Oceanicoccus sagamiensis</name>
    <dbReference type="NCBI Taxonomy" id="716816"/>
    <lineage>
        <taxon>Bacteria</taxon>
        <taxon>Pseudomonadati</taxon>
        <taxon>Pseudomonadota</taxon>
        <taxon>Gammaproteobacteria</taxon>
        <taxon>Cellvibrionales</taxon>
        <taxon>Spongiibacteraceae</taxon>
        <taxon>Oceanicoccus</taxon>
    </lineage>
</organism>
<name>A0A1X9N6W5_9GAMM</name>
<dbReference type="EMBL" id="CP019343">
    <property type="protein sequence ID" value="ARN73838.1"/>
    <property type="molecule type" value="Genomic_DNA"/>
</dbReference>
<evidence type="ECO:0000313" key="3">
    <source>
        <dbReference type="Proteomes" id="UP000193450"/>
    </source>
</evidence>
<reference evidence="2 3" key="1">
    <citation type="submission" date="2016-11" db="EMBL/GenBank/DDBJ databases">
        <title>Trade-off between light-utilization and light-protection in marine flavobacteria.</title>
        <authorList>
            <person name="Kumagai Y."/>
        </authorList>
    </citation>
    <scope>NUCLEOTIDE SEQUENCE [LARGE SCALE GENOMIC DNA]</scope>
    <source>
        <strain evidence="2 3">NBRC 107125</strain>
    </source>
</reference>
<evidence type="ECO:0000313" key="2">
    <source>
        <dbReference type="EMBL" id="ARN73838.1"/>
    </source>
</evidence>
<dbReference type="KEGG" id="osg:BST96_06750"/>
<keyword evidence="3" id="KW-1185">Reference proteome</keyword>
<evidence type="ECO:0000259" key="1">
    <source>
        <dbReference type="Pfam" id="PF13173"/>
    </source>
</evidence>